<organism evidence="1 2">
    <name type="scientific">Acinetobacter sichuanensis</name>
    <dbReference type="NCBI Taxonomy" id="2136183"/>
    <lineage>
        <taxon>Bacteria</taxon>
        <taxon>Pseudomonadati</taxon>
        <taxon>Pseudomonadota</taxon>
        <taxon>Gammaproteobacteria</taxon>
        <taxon>Moraxellales</taxon>
        <taxon>Moraxellaceae</taxon>
        <taxon>Acinetobacter</taxon>
    </lineage>
</organism>
<evidence type="ECO:0008006" key="3">
    <source>
        <dbReference type="Google" id="ProtNLM"/>
    </source>
</evidence>
<comment type="caution">
    <text evidence="1">The sequence shown here is derived from an EMBL/GenBank/DDBJ whole genome shotgun (WGS) entry which is preliminary data.</text>
</comment>
<gene>
    <name evidence="1" type="ORF">C9E89_011255</name>
</gene>
<sequence>MMKSIAQTLLAQYQAQLDQYFAVHSDASSALSTWLSAHFSQVQLIELLTAILADQATLQAVSARSYQHGNGFLKVVLLDRGYKLRLHIWFAGQACEENIHDHRWSFSSLILTGALTSEIWKDQAQGQPFQEYEYHAATQTQAPFKKDVGVQTLALDHVQVNTAGESYVMPKGKLHRIINPGHQVVATMMCSAPTEQGTTRLIPIHDGIDPNIQPPKISTQQLSASLQQFIHHLQQEEYAHAA</sequence>
<evidence type="ECO:0000313" key="2">
    <source>
        <dbReference type="Proteomes" id="UP000240957"/>
    </source>
</evidence>
<dbReference type="InterPro" id="IPR014710">
    <property type="entry name" value="RmlC-like_jellyroll"/>
</dbReference>
<dbReference type="SUPFAM" id="SSF51182">
    <property type="entry name" value="RmlC-like cupins"/>
    <property type="match status" value="1"/>
</dbReference>
<dbReference type="EMBL" id="PYIX02000017">
    <property type="protein sequence ID" value="RFC83468.1"/>
    <property type="molecule type" value="Genomic_DNA"/>
</dbReference>
<proteinExistence type="predicted"/>
<accession>A0A371YPS4</accession>
<dbReference type="Gene3D" id="2.60.120.10">
    <property type="entry name" value="Jelly Rolls"/>
    <property type="match status" value="1"/>
</dbReference>
<dbReference type="OrthoDB" id="2596042at2"/>
<dbReference type="Proteomes" id="UP000240957">
    <property type="component" value="Unassembled WGS sequence"/>
</dbReference>
<reference evidence="1 2" key="1">
    <citation type="submission" date="2018-08" db="EMBL/GenBank/DDBJ databases">
        <title>The draft genome of Acinetobacter sichuanensis strain WCHAc060041.</title>
        <authorList>
            <person name="Qin J."/>
            <person name="Feng Y."/>
            <person name="Zong Z."/>
        </authorList>
    </citation>
    <scope>NUCLEOTIDE SEQUENCE [LARGE SCALE GENOMIC DNA]</scope>
    <source>
        <strain evidence="1 2">WCHAc060041</strain>
    </source>
</reference>
<name>A0A371YPS4_9GAMM</name>
<dbReference type="InterPro" id="IPR011051">
    <property type="entry name" value="RmlC_Cupin_sf"/>
</dbReference>
<dbReference type="AlphaFoldDB" id="A0A371YPS4"/>
<evidence type="ECO:0000313" key="1">
    <source>
        <dbReference type="EMBL" id="RFC83468.1"/>
    </source>
</evidence>
<protein>
    <recommendedName>
        <fullName evidence="3">Cysteine dioxygenase</fullName>
    </recommendedName>
</protein>